<evidence type="ECO:0000313" key="4">
    <source>
        <dbReference type="EMBL" id="MDG0812903.1"/>
    </source>
</evidence>
<dbReference type="InterPro" id="IPR011629">
    <property type="entry name" value="CobW-like_C"/>
</dbReference>
<keyword evidence="5" id="KW-1185">Reference proteome</keyword>
<feature type="domain" description="CobW C-terminal" evidence="3">
    <location>
        <begin position="2"/>
        <end position="88"/>
    </location>
</feature>
<gene>
    <name evidence="4" type="ORF">OMP40_28960</name>
</gene>
<dbReference type="Proteomes" id="UP001153404">
    <property type="component" value="Unassembled WGS sequence"/>
</dbReference>
<protein>
    <submittedName>
        <fullName evidence="4">GTP-binding protein</fullName>
    </submittedName>
</protein>
<comment type="caution">
    <text evidence="4">The sequence shown here is derived from an EMBL/GenBank/DDBJ whole genome shotgun (WGS) entry which is preliminary data.</text>
</comment>
<accession>A0A9X4KYN2</accession>
<dbReference type="GO" id="GO:0000166">
    <property type="term" value="F:nucleotide binding"/>
    <property type="evidence" value="ECO:0007669"/>
    <property type="project" value="UniProtKB-KW"/>
</dbReference>
<keyword evidence="1" id="KW-0547">Nucleotide-binding</keyword>
<dbReference type="AlphaFoldDB" id="A0A9X4KYN2"/>
<dbReference type="SMART" id="SM00833">
    <property type="entry name" value="CobW_C"/>
    <property type="match status" value="1"/>
</dbReference>
<evidence type="ECO:0000256" key="1">
    <source>
        <dbReference type="ARBA" id="ARBA00022741"/>
    </source>
</evidence>
<name>A0A9X4KYN2_9BACL</name>
<organism evidence="4 5">
    <name type="scientific">Cohnella rhizosphaerae</name>
    <dbReference type="NCBI Taxonomy" id="1457232"/>
    <lineage>
        <taxon>Bacteria</taxon>
        <taxon>Bacillati</taxon>
        <taxon>Bacillota</taxon>
        <taxon>Bacilli</taxon>
        <taxon>Bacillales</taxon>
        <taxon>Paenibacillaceae</taxon>
        <taxon>Cohnella</taxon>
    </lineage>
</organism>
<dbReference type="Gene3D" id="3.30.1220.10">
    <property type="entry name" value="CobW-like, C-terminal domain"/>
    <property type="match status" value="1"/>
</dbReference>
<dbReference type="Pfam" id="PF07683">
    <property type="entry name" value="CobW_C"/>
    <property type="match status" value="1"/>
</dbReference>
<keyword evidence="2" id="KW-0143">Chaperone</keyword>
<evidence type="ECO:0000313" key="5">
    <source>
        <dbReference type="Proteomes" id="UP001153404"/>
    </source>
</evidence>
<dbReference type="EMBL" id="JAPDIA010000008">
    <property type="protein sequence ID" value="MDG0812903.1"/>
    <property type="molecule type" value="Genomic_DNA"/>
</dbReference>
<evidence type="ECO:0000259" key="3">
    <source>
        <dbReference type="SMART" id="SM00833"/>
    </source>
</evidence>
<evidence type="ECO:0000256" key="2">
    <source>
        <dbReference type="ARBA" id="ARBA00023186"/>
    </source>
</evidence>
<proteinExistence type="predicted"/>
<dbReference type="SUPFAM" id="SSF90002">
    <property type="entry name" value="Hypothetical protein YjiA, C-terminal domain"/>
    <property type="match status" value="1"/>
</dbReference>
<dbReference type="RefSeq" id="WP_277536535.1">
    <property type="nucleotide sequence ID" value="NZ_JAPDIA010000008.1"/>
</dbReference>
<sequence length="92" mass="10510">MLTHYPSGPFSSEKFERFLRELPASVYRAKGIVTFTDTAARYLFQFAYRESDFMPVASPNRKPSPDVIVLIGEDFSASDLRERLAGLEERTD</sequence>
<reference evidence="4" key="1">
    <citation type="submission" date="2022-10" db="EMBL/GenBank/DDBJ databases">
        <title>Comparative genomic analysis of Cohnella hashimotonis sp. nov., isolated from the International Space Station.</title>
        <authorList>
            <person name="Simpson A."/>
            <person name="Venkateswaran K."/>
        </authorList>
    </citation>
    <scope>NUCLEOTIDE SEQUENCE</scope>
    <source>
        <strain evidence="4">DSM 28161</strain>
    </source>
</reference>
<dbReference type="InterPro" id="IPR036627">
    <property type="entry name" value="CobW-likC_sf"/>
</dbReference>